<dbReference type="PANTHER" id="PTHR10587:SF133">
    <property type="entry name" value="CHITIN DEACETYLASE 1-RELATED"/>
    <property type="match status" value="1"/>
</dbReference>
<organism evidence="4 5">
    <name type="scientific">Marinigracilibium pacificum</name>
    <dbReference type="NCBI Taxonomy" id="2729599"/>
    <lineage>
        <taxon>Bacteria</taxon>
        <taxon>Pseudomonadati</taxon>
        <taxon>Bacteroidota</taxon>
        <taxon>Cytophagia</taxon>
        <taxon>Cytophagales</taxon>
        <taxon>Flammeovirgaceae</taxon>
        <taxon>Marinigracilibium</taxon>
    </lineage>
</organism>
<dbReference type="PANTHER" id="PTHR10587">
    <property type="entry name" value="GLYCOSYL TRANSFERASE-RELATED"/>
    <property type="match status" value="1"/>
</dbReference>
<reference evidence="4 5" key="1">
    <citation type="submission" date="2020-04" db="EMBL/GenBank/DDBJ databases">
        <title>Flammeovirgaceae bacterium KN852 isolated from deep sea.</title>
        <authorList>
            <person name="Zhang D.-C."/>
        </authorList>
    </citation>
    <scope>NUCLEOTIDE SEQUENCE [LARGE SCALE GENOMIC DNA]</scope>
    <source>
        <strain evidence="4 5">KN852</strain>
    </source>
</reference>
<dbReference type="GO" id="GO:0016020">
    <property type="term" value="C:membrane"/>
    <property type="evidence" value="ECO:0007669"/>
    <property type="project" value="TreeGrafter"/>
</dbReference>
<proteinExistence type="predicted"/>
<evidence type="ECO:0000256" key="1">
    <source>
        <dbReference type="ARBA" id="ARBA00022723"/>
    </source>
</evidence>
<dbReference type="Proteomes" id="UP000559010">
    <property type="component" value="Unassembled WGS sequence"/>
</dbReference>
<dbReference type="GO" id="GO:0016810">
    <property type="term" value="F:hydrolase activity, acting on carbon-nitrogen (but not peptide) bonds"/>
    <property type="evidence" value="ECO:0007669"/>
    <property type="project" value="InterPro"/>
</dbReference>
<dbReference type="AlphaFoldDB" id="A0A848ITY9"/>
<sequence>MNLRLLRTVIILFISCYSITITAQQSISFTFDDGNTANILNYSLEEWNSLILNSLEEENIKAAFFVKTENKNTLEGKYLLDSWNNAGHLIANHTYSHPNFNNPKISAENFRRELLMADSLINSYSNYTKLFRFPYLKEGNSQSKIDSIRNILKEYGYSNGYVTIDASDWYIDSRLRKRLKEDPNADISKFKQYYLDHIYNRALYYDSIGVVLTGRNIKHTLLLHHNLASALFLDDLIQMFKSKGWNIISAEEAFQDPIFKNIPEHAGESLIWAMAKDSGKFENDLRYPAEDSRYEKDKMDALGL</sequence>
<dbReference type="Gene3D" id="3.20.20.370">
    <property type="entry name" value="Glycoside hydrolase/deacetylase"/>
    <property type="match status" value="1"/>
</dbReference>
<accession>A0A848ITY9</accession>
<dbReference type="GO" id="GO:0005975">
    <property type="term" value="P:carbohydrate metabolic process"/>
    <property type="evidence" value="ECO:0007669"/>
    <property type="project" value="InterPro"/>
</dbReference>
<dbReference type="InterPro" id="IPR011330">
    <property type="entry name" value="Glyco_hydro/deAcase_b/a-brl"/>
</dbReference>
<dbReference type="SUPFAM" id="SSF88713">
    <property type="entry name" value="Glycoside hydrolase/deacetylase"/>
    <property type="match status" value="1"/>
</dbReference>
<dbReference type="InterPro" id="IPR050248">
    <property type="entry name" value="Polysacc_deacetylase_ArnD"/>
</dbReference>
<dbReference type="InterPro" id="IPR002509">
    <property type="entry name" value="NODB_dom"/>
</dbReference>
<dbReference type="PROSITE" id="PS51677">
    <property type="entry name" value="NODB"/>
    <property type="match status" value="1"/>
</dbReference>
<evidence type="ECO:0000313" key="5">
    <source>
        <dbReference type="Proteomes" id="UP000559010"/>
    </source>
</evidence>
<comment type="caution">
    <text evidence="4">The sequence shown here is derived from an EMBL/GenBank/DDBJ whole genome shotgun (WGS) entry which is preliminary data.</text>
</comment>
<evidence type="ECO:0000256" key="2">
    <source>
        <dbReference type="ARBA" id="ARBA00022801"/>
    </source>
</evidence>
<keyword evidence="1" id="KW-0479">Metal-binding</keyword>
<dbReference type="Pfam" id="PF01522">
    <property type="entry name" value="Polysacc_deac_1"/>
    <property type="match status" value="1"/>
</dbReference>
<feature type="domain" description="NodB homology" evidence="3">
    <location>
        <begin position="25"/>
        <end position="248"/>
    </location>
</feature>
<name>A0A848ITY9_9BACT</name>
<evidence type="ECO:0000259" key="3">
    <source>
        <dbReference type="PROSITE" id="PS51677"/>
    </source>
</evidence>
<keyword evidence="5" id="KW-1185">Reference proteome</keyword>
<dbReference type="RefSeq" id="WP_169678697.1">
    <property type="nucleotide sequence ID" value="NZ_JABBNU010000003.1"/>
</dbReference>
<keyword evidence="2" id="KW-0378">Hydrolase</keyword>
<protein>
    <submittedName>
        <fullName evidence="4">Polysaccharide deacetylase family protein</fullName>
    </submittedName>
</protein>
<dbReference type="GO" id="GO:0046872">
    <property type="term" value="F:metal ion binding"/>
    <property type="evidence" value="ECO:0007669"/>
    <property type="project" value="UniProtKB-KW"/>
</dbReference>
<gene>
    <name evidence="4" type="ORF">HH304_05300</name>
</gene>
<evidence type="ECO:0000313" key="4">
    <source>
        <dbReference type="EMBL" id="NMM47807.1"/>
    </source>
</evidence>
<dbReference type="EMBL" id="JABBNU010000003">
    <property type="protein sequence ID" value="NMM47807.1"/>
    <property type="molecule type" value="Genomic_DNA"/>
</dbReference>